<dbReference type="Proteomes" id="UP000660729">
    <property type="component" value="Unassembled WGS sequence"/>
</dbReference>
<reference evidence="1" key="1">
    <citation type="submission" date="2020-04" db="EMBL/GenBank/DDBJ databases">
        <title>Draft genome resource of the tomato pathogen Pseudocercospora fuligena.</title>
        <authorList>
            <person name="Zaccaron A."/>
        </authorList>
    </citation>
    <scope>NUCLEOTIDE SEQUENCE</scope>
    <source>
        <strain evidence="1">PF001</strain>
    </source>
</reference>
<accession>A0A8H6R8W2</accession>
<comment type="caution">
    <text evidence="1">The sequence shown here is derived from an EMBL/GenBank/DDBJ whole genome shotgun (WGS) entry which is preliminary data.</text>
</comment>
<evidence type="ECO:0000313" key="2">
    <source>
        <dbReference type="Proteomes" id="UP000660729"/>
    </source>
</evidence>
<dbReference type="OrthoDB" id="20734at2759"/>
<protein>
    <submittedName>
        <fullName evidence="1">Uncharacterized protein</fullName>
    </submittedName>
</protein>
<keyword evidence="2" id="KW-1185">Reference proteome</keyword>
<dbReference type="EMBL" id="JABCIY010000249">
    <property type="protein sequence ID" value="KAF7186663.1"/>
    <property type="molecule type" value="Genomic_DNA"/>
</dbReference>
<dbReference type="AlphaFoldDB" id="A0A8H6R8W2"/>
<proteinExistence type="predicted"/>
<sequence length="83" mass="9472">MSFLVSAKPATAGVMNGLDTSDLPMCFMEISEDGILKSFQSNKLAKEMYLTGLETRRYQISDKKGGDDRTYLVLFWQKRKLQQ</sequence>
<name>A0A8H6R8W2_9PEZI</name>
<organism evidence="1 2">
    <name type="scientific">Pseudocercospora fuligena</name>
    <dbReference type="NCBI Taxonomy" id="685502"/>
    <lineage>
        <taxon>Eukaryota</taxon>
        <taxon>Fungi</taxon>
        <taxon>Dikarya</taxon>
        <taxon>Ascomycota</taxon>
        <taxon>Pezizomycotina</taxon>
        <taxon>Dothideomycetes</taxon>
        <taxon>Dothideomycetidae</taxon>
        <taxon>Mycosphaerellales</taxon>
        <taxon>Mycosphaerellaceae</taxon>
        <taxon>Pseudocercospora</taxon>
    </lineage>
</organism>
<gene>
    <name evidence="1" type="ORF">HII31_12072</name>
</gene>
<evidence type="ECO:0000313" key="1">
    <source>
        <dbReference type="EMBL" id="KAF7186663.1"/>
    </source>
</evidence>